<accession>A0AAD4IZ33</accession>
<dbReference type="PANTHER" id="PTHR23160:SF20">
    <property type="entry name" value="OS02G0439200 PROTEIN"/>
    <property type="match status" value="1"/>
</dbReference>
<feature type="compositionally biased region" description="Polar residues" evidence="3">
    <location>
        <begin position="34"/>
        <end position="43"/>
    </location>
</feature>
<dbReference type="EMBL" id="SDAM02000556">
    <property type="protein sequence ID" value="KAH6823791.1"/>
    <property type="molecule type" value="Genomic_DNA"/>
</dbReference>
<dbReference type="Pfam" id="PF05701">
    <property type="entry name" value="WEMBL"/>
    <property type="match status" value="1"/>
</dbReference>
<evidence type="ECO:0000256" key="2">
    <source>
        <dbReference type="ARBA" id="ARBA00023054"/>
    </source>
</evidence>
<dbReference type="AlphaFoldDB" id="A0AAD4IZ33"/>
<comment type="caution">
    <text evidence="4">The sequence shown here is derived from an EMBL/GenBank/DDBJ whole genome shotgun (WGS) entry which is preliminary data.</text>
</comment>
<dbReference type="PANTHER" id="PTHR23160">
    <property type="entry name" value="SYNAPTONEMAL COMPLEX PROTEIN-RELATED"/>
    <property type="match status" value="1"/>
</dbReference>
<feature type="compositionally biased region" description="Polar residues" evidence="3">
    <location>
        <begin position="1"/>
        <end position="20"/>
    </location>
</feature>
<dbReference type="Proteomes" id="UP001190926">
    <property type="component" value="Unassembled WGS sequence"/>
</dbReference>
<organism evidence="4 5">
    <name type="scientific">Perilla frutescens var. hirtella</name>
    <name type="common">Perilla citriodora</name>
    <name type="synonym">Perilla setoyensis</name>
    <dbReference type="NCBI Taxonomy" id="608512"/>
    <lineage>
        <taxon>Eukaryota</taxon>
        <taxon>Viridiplantae</taxon>
        <taxon>Streptophyta</taxon>
        <taxon>Embryophyta</taxon>
        <taxon>Tracheophyta</taxon>
        <taxon>Spermatophyta</taxon>
        <taxon>Magnoliopsida</taxon>
        <taxon>eudicotyledons</taxon>
        <taxon>Gunneridae</taxon>
        <taxon>Pentapetalae</taxon>
        <taxon>asterids</taxon>
        <taxon>lamiids</taxon>
        <taxon>Lamiales</taxon>
        <taxon>Lamiaceae</taxon>
        <taxon>Nepetoideae</taxon>
        <taxon>Elsholtzieae</taxon>
        <taxon>Perilla</taxon>
    </lineage>
</organism>
<keyword evidence="5" id="KW-1185">Reference proteome</keyword>
<evidence type="ECO:0008006" key="6">
    <source>
        <dbReference type="Google" id="ProtNLM"/>
    </source>
</evidence>
<feature type="compositionally biased region" description="Basic residues" evidence="3">
    <location>
        <begin position="916"/>
        <end position="925"/>
    </location>
</feature>
<protein>
    <recommendedName>
        <fullName evidence="6">WEB family protein</fullName>
    </recommendedName>
</protein>
<keyword evidence="2" id="KW-0175">Coiled coil</keyword>
<feature type="region of interest" description="Disordered" evidence="3">
    <location>
        <begin position="1"/>
        <end position="94"/>
    </location>
</feature>
<dbReference type="GO" id="GO:0007131">
    <property type="term" value="P:reciprocal meiotic recombination"/>
    <property type="evidence" value="ECO:0007669"/>
    <property type="project" value="TreeGrafter"/>
</dbReference>
<feature type="compositionally biased region" description="Polar residues" evidence="3">
    <location>
        <begin position="83"/>
        <end position="93"/>
    </location>
</feature>
<sequence length="925" mass="104603">MSSKSKSTISGTPNAKSSPATPRVSRVVAKPSGDSVSSLQNGRLSVDRSPGSVTSKLKVERPSPKPSTPTDRKTATRIVKPSSELQSGLNQAQEDLKKANEKLVLVEKEKAKALDEMKEARRLCDEANEKLEEALQAQKRAEENSEIEKFRALEMEQVGIEATHTKEDEWQKELEEVRNQHALDVAALLSATQELQKLKQELAMTCAAKNQALNHADDATKIAEIHAEKVEVLSAEVIRLKAGLESRVELQAFENNKVVSDFKLEIECLKQELEKVKIFEEKLAGKEVTLEQLNVDLEASKMAECYAHNLVKELHQRIEELTFEAEQASKSEKLASESLGTATKKLEESNDLLHDAKSEIVILKEKLSLLEMSSERQKGDLEESEHRAERAKEEASELVKKVEFLESELETTRKERSEALNNEKLAAASLQTLLEEKNKLIKELETSRDEEEKSKTALESLASAMHEVSSEARDAKEKLISIQGEHENYERQIEDIKVSLKSTNEKYESMLDDAKKQFDALTDSVEQSKHEYSNLKAELEQKELDLVNSVKKSQEEKSHMENEISRQISSVEQSKHDYDDLKAELEQKELDMVNSVKKSEEENHRMENEISRLIKSLDQSKHDYNNLKAELEQKELDMLNSVKKSEEENSRMENDINRLLNLLKLAEEESSATREERDSWNKSFKEADSEAIYLKQVLGEAKEESNRLKEGVTEMENQLRKILAENEDLRKREAASQEKVEELSKSLEEALVKQEEESGDLTDCEKDYDMLPKVVEFSEQNGTGDVRPAAELHSQYNELHIKEKPTEVNASADRAYEIENSNGKLKDGDKNAESTEVDLKMWESCKIDAKDFSPEREPMHESFEDELDSKGDGGDLYDHANGVSSTENLGSNGSPPSKSSSQKKKKPLLQKFGSLLKKKGSSNQK</sequence>
<evidence type="ECO:0000313" key="4">
    <source>
        <dbReference type="EMBL" id="KAH6823791.1"/>
    </source>
</evidence>
<gene>
    <name evidence="4" type="ORF">C2S53_004527</name>
</gene>
<evidence type="ECO:0000256" key="1">
    <source>
        <dbReference type="ARBA" id="ARBA00005485"/>
    </source>
</evidence>
<feature type="region of interest" description="Disordered" evidence="3">
    <location>
        <begin position="803"/>
        <end position="925"/>
    </location>
</feature>
<comment type="similarity">
    <text evidence="1">Belongs to the WEB family.</text>
</comment>
<feature type="compositionally biased region" description="Basic and acidic residues" evidence="3">
    <location>
        <begin position="824"/>
        <end position="878"/>
    </location>
</feature>
<name>A0AAD4IZ33_PERFH</name>
<feature type="compositionally biased region" description="Basic and acidic residues" evidence="3">
    <location>
        <begin position="552"/>
        <end position="564"/>
    </location>
</feature>
<evidence type="ECO:0000256" key="3">
    <source>
        <dbReference type="SAM" id="MobiDB-lite"/>
    </source>
</evidence>
<feature type="region of interest" description="Disordered" evidence="3">
    <location>
        <begin position="550"/>
        <end position="576"/>
    </location>
</feature>
<reference evidence="4 5" key="1">
    <citation type="journal article" date="2021" name="Nat. Commun.">
        <title>Incipient diploidization of the medicinal plant Perilla within 10,000 years.</title>
        <authorList>
            <person name="Zhang Y."/>
            <person name="Shen Q."/>
            <person name="Leng L."/>
            <person name="Zhang D."/>
            <person name="Chen S."/>
            <person name="Shi Y."/>
            <person name="Ning Z."/>
            <person name="Chen S."/>
        </authorList>
    </citation>
    <scope>NUCLEOTIDE SEQUENCE [LARGE SCALE GENOMIC DNA]</scope>
    <source>
        <strain evidence="5">cv. PC099</strain>
    </source>
</reference>
<feature type="compositionally biased region" description="Low complexity" evidence="3">
    <location>
        <begin position="888"/>
        <end position="900"/>
    </location>
</feature>
<feature type="region of interest" description="Disordered" evidence="3">
    <location>
        <begin position="374"/>
        <end position="393"/>
    </location>
</feature>
<evidence type="ECO:0000313" key="5">
    <source>
        <dbReference type="Proteomes" id="UP001190926"/>
    </source>
</evidence>
<dbReference type="InterPro" id="IPR008545">
    <property type="entry name" value="Web"/>
</dbReference>
<proteinExistence type="inferred from homology"/>